<accession>A0A6A6BIJ3</accession>
<evidence type="ECO:0000256" key="1">
    <source>
        <dbReference type="SAM" id="MobiDB-lite"/>
    </source>
</evidence>
<keyword evidence="2" id="KW-0472">Membrane</keyword>
<evidence type="ECO:0000256" key="2">
    <source>
        <dbReference type="SAM" id="Phobius"/>
    </source>
</evidence>
<keyword evidence="2" id="KW-1133">Transmembrane helix</keyword>
<name>A0A6A6BIJ3_9PEZI</name>
<dbReference type="Proteomes" id="UP000799438">
    <property type="component" value="Unassembled WGS sequence"/>
</dbReference>
<feature type="transmembrane region" description="Helical" evidence="2">
    <location>
        <begin position="119"/>
        <end position="139"/>
    </location>
</feature>
<dbReference type="EMBL" id="ML995484">
    <property type="protein sequence ID" value="KAF2142391.1"/>
    <property type="molecule type" value="Genomic_DNA"/>
</dbReference>
<reference evidence="3" key="1">
    <citation type="journal article" date="2020" name="Stud. Mycol.">
        <title>101 Dothideomycetes genomes: a test case for predicting lifestyles and emergence of pathogens.</title>
        <authorList>
            <person name="Haridas S."/>
            <person name="Albert R."/>
            <person name="Binder M."/>
            <person name="Bloem J."/>
            <person name="Labutti K."/>
            <person name="Salamov A."/>
            <person name="Andreopoulos B."/>
            <person name="Baker S."/>
            <person name="Barry K."/>
            <person name="Bills G."/>
            <person name="Bluhm B."/>
            <person name="Cannon C."/>
            <person name="Castanera R."/>
            <person name="Culley D."/>
            <person name="Daum C."/>
            <person name="Ezra D."/>
            <person name="Gonzalez J."/>
            <person name="Henrissat B."/>
            <person name="Kuo A."/>
            <person name="Liang C."/>
            <person name="Lipzen A."/>
            <person name="Lutzoni F."/>
            <person name="Magnuson J."/>
            <person name="Mondo S."/>
            <person name="Nolan M."/>
            <person name="Ohm R."/>
            <person name="Pangilinan J."/>
            <person name="Park H.-J."/>
            <person name="Ramirez L."/>
            <person name="Alfaro M."/>
            <person name="Sun H."/>
            <person name="Tritt A."/>
            <person name="Yoshinaga Y."/>
            <person name="Zwiers L.-H."/>
            <person name="Turgeon B."/>
            <person name="Goodwin S."/>
            <person name="Spatafora J."/>
            <person name="Crous P."/>
            <person name="Grigoriev I."/>
        </authorList>
    </citation>
    <scope>NUCLEOTIDE SEQUENCE</scope>
    <source>
        <strain evidence="3">CBS 121167</strain>
    </source>
</reference>
<evidence type="ECO:0000313" key="4">
    <source>
        <dbReference type="Proteomes" id="UP000799438"/>
    </source>
</evidence>
<evidence type="ECO:0000313" key="3">
    <source>
        <dbReference type="EMBL" id="KAF2142391.1"/>
    </source>
</evidence>
<sequence length="145" mass="16426">MMVMDRDSRMKEACALCSSRRGQIGGRQWFDYDEAAMYFPEQNVQDPQATVRSRLTASAAPKANQLRHSRPRNRLARRHGELRARRMQREVEKLPPPPKLPQAPSLSLLFTPPPRHLPFFLPSSLLPLLSAAILLLLLLPPPGLT</sequence>
<protein>
    <submittedName>
        <fullName evidence="3">Uncharacterized protein</fullName>
    </submittedName>
</protein>
<dbReference type="RefSeq" id="XP_033398103.1">
    <property type="nucleotide sequence ID" value="XM_033535833.1"/>
</dbReference>
<dbReference type="GeneID" id="54293329"/>
<feature type="region of interest" description="Disordered" evidence="1">
    <location>
        <begin position="54"/>
        <end position="73"/>
    </location>
</feature>
<gene>
    <name evidence="3" type="ORF">K452DRAFT_17792</name>
</gene>
<proteinExistence type="predicted"/>
<keyword evidence="4" id="KW-1185">Reference proteome</keyword>
<organism evidence="3 4">
    <name type="scientific">Aplosporella prunicola CBS 121167</name>
    <dbReference type="NCBI Taxonomy" id="1176127"/>
    <lineage>
        <taxon>Eukaryota</taxon>
        <taxon>Fungi</taxon>
        <taxon>Dikarya</taxon>
        <taxon>Ascomycota</taxon>
        <taxon>Pezizomycotina</taxon>
        <taxon>Dothideomycetes</taxon>
        <taxon>Dothideomycetes incertae sedis</taxon>
        <taxon>Botryosphaeriales</taxon>
        <taxon>Aplosporellaceae</taxon>
        <taxon>Aplosporella</taxon>
    </lineage>
</organism>
<dbReference type="AlphaFoldDB" id="A0A6A6BIJ3"/>
<keyword evidence="2" id="KW-0812">Transmembrane</keyword>